<reference evidence="1" key="1">
    <citation type="submission" date="2019-04" db="EMBL/GenBank/DDBJ databases">
        <title>Evolution of Biomass-Degrading Anaerobic Consortia Revealed by Metagenomics.</title>
        <authorList>
            <person name="Peng X."/>
        </authorList>
    </citation>
    <scope>NUCLEOTIDE SEQUENCE</scope>
    <source>
        <strain evidence="1">SIG240</strain>
    </source>
</reference>
<evidence type="ECO:0000313" key="2">
    <source>
        <dbReference type="Proteomes" id="UP000761380"/>
    </source>
</evidence>
<organism evidence="1 2">
    <name type="scientific">Selenomonas ruminantium</name>
    <dbReference type="NCBI Taxonomy" id="971"/>
    <lineage>
        <taxon>Bacteria</taxon>
        <taxon>Bacillati</taxon>
        <taxon>Bacillota</taxon>
        <taxon>Negativicutes</taxon>
        <taxon>Selenomonadales</taxon>
        <taxon>Selenomonadaceae</taxon>
        <taxon>Selenomonas</taxon>
    </lineage>
</organism>
<proteinExistence type="predicted"/>
<dbReference type="Proteomes" id="UP000761380">
    <property type="component" value="Unassembled WGS sequence"/>
</dbReference>
<sequence length="67" mass="7703">MNTKIEIRSGKPISIDTLQKIREIFRESQCPNESLLNSIEDFTSYDEAGHIQLAPGDVYKEFVEIDE</sequence>
<name>A0A927WKS3_SELRU</name>
<dbReference type="AlphaFoldDB" id="A0A927WKS3"/>
<comment type="caution">
    <text evidence="1">The sequence shown here is derived from an EMBL/GenBank/DDBJ whole genome shotgun (WGS) entry which is preliminary data.</text>
</comment>
<dbReference type="EMBL" id="SVBY01000003">
    <property type="protein sequence ID" value="MBE6091680.1"/>
    <property type="molecule type" value="Genomic_DNA"/>
</dbReference>
<protein>
    <submittedName>
        <fullName evidence="1">Uncharacterized protein</fullName>
    </submittedName>
</protein>
<gene>
    <name evidence="1" type="ORF">E7201_00655</name>
</gene>
<evidence type="ECO:0000313" key="1">
    <source>
        <dbReference type="EMBL" id="MBE6091680.1"/>
    </source>
</evidence>
<accession>A0A927WKS3</accession>